<keyword evidence="2" id="KW-1185">Reference proteome</keyword>
<organism evidence="1 2">
    <name type="scientific">Congzhengia minquanensis</name>
    <dbReference type="NCBI Taxonomy" id="2763657"/>
    <lineage>
        <taxon>Bacteria</taxon>
        <taxon>Bacillati</taxon>
        <taxon>Bacillota</taxon>
        <taxon>Clostridia</taxon>
        <taxon>Eubacteriales</taxon>
        <taxon>Oscillospiraceae</taxon>
        <taxon>Congzhengia</taxon>
    </lineage>
</organism>
<comment type="caution">
    <text evidence="1">The sequence shown here is derived from an EMBL/GenBank/DDBJ whole genome shotgun (WGS) entry which is preliminary data.</text>
</comment>
<dbReference type="InterPro" id="IPR036278">
    <property type="entry name" value="Sialidase_sf"/>
</dbReference>
<dbReference type="EMBL" id="JACRSU010000004">
    <property type="protein sequence ID" value="MBC8541382.1"/>
    <property type="molecule type" value="Genomic_DNA"/>
</dbReference>
<evidence type="ECO:0000313" key="2">
    <source>
        <dbReference type="Proteomes" id="UP000611762"/>
    </source>
</evidence>
<proteinExistence type="predicted"/>
<dbReference type="Proteomes" id="UP000611762">
    <property type="component" value="Unassembled WGS sequence"/>
</dbReference>
<dbReference type="AlphaFoldDB" id="A0A926HV87"/>
<reference evidence="1" key="1">
    <citation type="submission" date="2020-08" db="EMBL/GenBank/DDBJ databases">
        <title>Genome public.</title>
        <authorList>
            <person name="Liu C."/>
            <person name="Sun Q."/>
        </authorList>
    </citation>
    <scope>NUCLEOTIDE SEQUENCE</scope>
    <source>
        <strain evidence="1">H8</strain>
    </source>
</reference>
<protein>
    <submittedName>
        <fullName evidence="1">Exo-alpha-sialidase</fullName>
    </submittedName>
</protein>
<sequence>MMVHVSSFAFIKNVIYMTYYASQNNEAEDPKYHTARLVYCPADDVENKTYIDLQAAGDTFGGKTVDAVYDTILMHKDDETIYLMWTAMLSGNYYRLYRTFNTSEKTFSEIKINKLKIDDFICDFSYSGIQTIFAEKNLGYKKMYSDIGIMQKISSRTENGEVYYYTGAYSGDHTFIIKSKDLETWEFVAQPDFVNESKWENATYVKDDKCYYFVRQKDESPYGFLTVYHLKEKIWEKPVLIEDCQSRADFIEYGNHLYLFHAPIDREHIGIVHINCNNIKDSSIVLQAKMKESCFYPFVQYGNGALYMSYTVNRHHIKLAKFDAKNYLNAL</sequence>
<evidence type="ECO:0000313" key="1">
    <source>
        <dbReference type="EMBL" id="MBC8541382.1"/>
    </source>
</evidence>
<name>A0A926HV87_9FIRM</name>
<dbReference type="SUPFAM" id="SSF50939">
    <property type="entry name" value="Sialidases"/>
    <property type="match status" value="1"/>
</dbReference>
<gene>
    <name evidence="1" type="ORF">H8698_10375</name>
</gene>
<dbReference type="CDD" id="cd15482">
    <property type="entry name" value="Sialidase_non-viral"/>
    <property type="match status" value="1"/>
</dbReference>
<accession>A0A926HV87</accession>
<dbReference type="RefSeq" id="WP_249313434.1">
    <property type="nucleotide sequence ID" value="NZ_JACRSU010000004.1"/>
</dbReference>